<gene>
    <name evidence="2" type="ORF">Cgig2_025533</name>
</gene>
<keyword evidence="3" id="KW-1185">Reference proteome</keyword>
<sequence length="298" mass="34583">MLRSRLKLTEDEERKSREASKAWLKLKFDSSSATDNNRQSNASGGGQGGEHMMVDDVTVRVGNETFKRKKQEPVTEMNSRGGVASVDERLDRFRGDIERVALFPSHKVTHLDENVSDHLLILIQTMPVEIGHGKLKRRRFEMMWVCEERCDSMVKEAWSVSSSHDAEMNCISKIDRFIAYALPTAARLAKRIPNFSMRCEGVLQEKEWAEFITISWCVWDVRNKCLFESEVNIDTRAWVKAIRFLHSYWSANDREEKEIKEGGMVGSVLMLEYVSLRIYNVGSFLEWATDFQFFWFES</sequence>
<feature type="region of interest" description="Disordered" evidence="1">
    <location>
        <begin position="28"/>
        <end position="51"/>
    </location>
</feature>
<dbReference type="AlphaFoldDB" id="A0A9Q1QFM4"/>
<feature type="compositionally biased region" description="Basic and acidic residues" evidence="1">
    <location>
        <begin position="7"/>
        <end position="20"/>
    </location>
</feature>
<evidence type="ECO:0000313" key="2">
    <source>
        <dbReference type="EMBL" id="KAJ8440054.1"/>
    </source>
</evidence>
<proteinExistence type="predicted"/>
<accession>A0A9Q1QFM4</accession>
<name>A0A9Q1QFM4_9CARY</name>
<evidence type="ECO:0000256" key="1">
    <source>
        <dbReference type="SAM" id="MobiDB-lite"/>
    </source>
</evidence>
<dbReference type="Proteomes" id="UP001153076">
    <property type="component" value="Unassembled WGS sequence"/>
</dbReference>
<reference evidence="2" key="1">
    <citation type="submission" date="2022-04" db="EMBL/GenBank/DDBJ databases">
        <title>Carnegiea gigantea Genome sequencing and assembly v2.</title>
        <authorList>
            <person name="Copetti D."/>
            <person name="Sanderson M.J."/>
            <person name="Burquez A."/>
            <person name="Wojciechowski M.F."/>
        </authorList>
    </citation>
    <scope>NUCLEOTIDE SEQUENCE</scope>
    <source>
        <strain evidence="2">SGP5-SGP5p</strain>
        <tissue evidence="2">Aerial part</tissue>
    </source>
</reference>
<feature type="region of interest" description="Disordered" evidence="1">
    <location>
        <begin position="1"/>
        <end position="20"/>
    </location>
</feature>
<dbReference type="EMBL" id="JAKOGI010000200">
    <property type="protein sequence ID" value="KAJ8440054.1"/>
    <property type="molecule type" value="Genomic_DNA"/>
</dbReference>
<comment type="caution">
    <text evidence="2">The sequence shown here is derived from an EMBL/GenBank/DDBJ whole genome shotgun (WGS) entry which is preliminary data.</text>
</comment>
<organism evidence="2 3">
    <name type="scientific">Carnegiea gigantea</name>
    <dbReference type="NCBI Taxonomy" id="171969"/>
    <lineage>
        <taxon>Eukaryota</taxon>
        <taxon>Viridiplantae</taxon>
        <taxon>Streptophyta</taxon>
        <taxon>Embryophyta</taxon>
        <taxon>Tracheophyta</taxon>
        <taxon>Spermatophyta</taxon>
        <taxon>Magnoliopsida</taxon>
        <taxon>eudicotyledons</taxon>
        <taxon>Gunneridae</taxon>
        <taxon>Pentapetalae</taxon>
        <taxon>Caryophyllales</taxon>
        <taxon>Cactineae</taxon>
        <taxon>Cactaceae</taxon>
        <taxon>Cactoideae</taxon>
        <taxon>Echinocereeae</taxon>
        <taxon>Carnegiea</taxon>
    </lineage>
</organism>
<protein>
    <submittedName>
        <fullName evidence="2">Uncharacterized protein</fullName>
    </submittedName>
</protein>
<evidence type="ECO:0000313" key="3">
    <source>
        <dbReference type="Proteomes" id="UP001153076"/>
    </source>
</evidence>
<feature type="compositionally biased region" description="Polar residues" evidence="1">
    <location>
        <begin position="29"/>
        <end position="42"/>
    </location>
</feature>